<feature type="chain" id="PRO_5002538450" evidence="1">
    <location>
        <begin position="27"/>
        <end position="208"/>
    </location>
</feature>
<dbReference type="Proteomes" id="UP000034214">
    <property type="component" value="Unassembled WGS sequence"/>
</dbReference>
<sequence length="208" mass="22637">MKRILVILVALIVLTGLLMSNIPAKADGSGCEAPTVDGWIWTQDTGNPEDLGYWFYDSENALSFTVPEHISSVDYFVWETGETFHAETGEEVINANTASAFCTPQVEPTPEPENSFIYLPLVVQPLPELPAGASCDRPSQDGRWTWETYRDGSQGWHIGPLATAITMTVPDHIQAVYSSLDGAGQPPAYPGDVISFHEATAFCAAFIL</sequence>
<feature type="signal peptide" evidence="1">
    <location>
        <begin position="1"/>
        <end position="26"/>
    </location>
</feature>
<comment type="caution">
    <text evidence="2">The sequence shown here is derived from an EMBL/GenBank/DDBJ whole genome shotgun (WGS) entry which is preliminary data.</text>
</comment>
<organism evidence="2 3">
    <name type="scientific">Candidatus Collierbacteria bacterium GW2011_GWC2_45_15</name>
    <dbReference type="NCBI Taxonomy" id="1618394"/>
    <lineage>
        <taxon>Bacteria</taxon>
        <taxon>Candidatus Collieribacteriota</taxon>
    </lineage>
</organism>
<protein>
    <submittedName>
        <fullName evidence="2">Uncharacterized protein</fullName>
    </submittedName>
</protein>
<evidence type="ECO:0000256" key="1">
    <source>
        <dbReference type="SAM" id="SignalP"/>
    </source>
</evidence>
<reference evidence="2 3" key="1">
    <citation type="journal article" date="2015" name="Nature">
        <title>rRNA introns, odd ribosomes, and small enigmatic genomes across a large radiation of phyla.</title>
        <authorList>
            <person name="Brown C.T."/>
            <person name="Hug L.A."/>
            <person name="Thomas B.C."/>
            <person name="Sharon I."/>
            <person name="Castelle C.J."/>
            <person name="Singh A."/>
            <person name="Wilkins M.J."/>
            <person name="Williams K.H."/>
            <person name="Banfield J.F."/>
        </authorList>
    </citation>
    <scope>NUCLEOTIDE SEQUENCE [LARGE SCALE GENOMIC DNA]</scope>
</reference>
<proteinExistence type="predicted"/>
<accession>A0A0G1LLC0</accession>
<gene>
    <name evidence="2" type="ORF">UW99_C0051G0003</name>
</gene>
<evidence type="ECO:0000313" key="3">
    <source>
        <dbReference type="Proteomes" id="UP000034214"/>
    </source>
</evidence>
<dbReference type="AlphaFoldDB" id="A0A0G1LLC0"/>
<evidence type="ECO:0000313" key="2">
    <source>
        <dbReference type="EMBL" id="KKT96703.1"/>
    </source>
</evidence>
<keyword evidence="1" id="KW-0732">Signal</keyword>
<name>A0A0G1LLC0_9BACT</name>
<dbReference type="EMBL" id="LCKM01000051">
    <property type="protein sequence ID" value="KKT96703.1"/>
    <property type="molecule type" value="Genomic_DNA"/>
</dbReference>